<organism evidence="1 2">
    <name type="scientific">Paraburkholderia nemoris</name>
    <dbReference type="NCBI Taxonomy" id="2793076"/>
    <lineage>
        <taxon>Bacteria</taxon>
        <taxon>Pseudomonadati</taxon>
        <taxon>Pseudomonadota</taxon>
        <taxon>Betaproteobacteria</taxon>
        <taxon>Burkholderiales</taxon>
        <taxon>Burkholderiaceae</taxon>
        <taxon>Paraburkholderia</taxon>
    </lineage>
</organism>
<name>A0ABM8T8I0_9BURK</name>
<comment type="caution">
    <text evidence="1">The sequence shown here is derived from an EMBL/GenBank/DDBJ whole genome shotgun (WGS) entry which is preliminary data.</text>
</comment>
<keyword evidence="2" id="KW-1185">Reference proteome</keyword>
<dbReference type="EMBL" id="CAJNBH010000096">
    <property type="protein sequence ID" value="CAE6865419.1"/>
    <property type="molecule type" value="Genomic_DNA"/>
</dbReference>
<reference evidence="1 2" key="1">
    <citation type="submission" date="2021-02" db="EMBL/GenBank/DDBJ databases">
        <authorList>
            <person name="Vanwijnsberghe S."/>
        </authorList>
    </citation>
    <scope>NUCLEOTIDE SEQUENCE [LARGE SCALE GENOMIC DNA]</scope>
    <source>
        <strain evidence="1 2">R-69776</strain>
    </source>
</reference>
<sequence length="52" mass="6016">MRQHPCLTHRRQHSKRRLDFPELDPEPAYLHLRIVTADIDDAAIGFAPCHVA</sequence>
<gene>
    <name evidence="1" type="ORF">R69776_08226</name>
</gene>
<evidence type="ECO:0000313" key="1">
    <source>
        <dbReference type="EMBL" id="CAE6865419.1"/>
    </source>
</evidence>
<dbReference type="Proteomes" id="UP000673821">
    <property type="component" value="Unassembled WGS sequence"/>
</dbReference>
<protein>
    <submittedName>
        <fullName evidence="1">Uncharacterized protein</fullName>
    </submittedName>
</protein>
<proteinExistence type="predicted"/>
<evidence type="ECO:0000313" key="2">
    <source>
        <dbReference type="Proteomes" id="UP000673821"/>
    </source>
</evidence>
<accession>A0ABM8T8I0</accession>